<dbReference type="GO" id="GO:0030246">
    <property type="term" value="F:carbohydrate binding"/>
    <property type="evidence" value="ECO:0007669"/>
    <property type="project" value="InterPro"/>
</dbReference>
<dbReference type="SUPFAM" id="SSF53474">
    <property type="entry name" value="alpha/beta-Hydrolases"/>
    <property type="match status" value="1"/>
</dbReference>
<dbReference type="InterPro" id="IPR021720">
    <property type="entry name" value="Malectin_dom"/>
</dbReference>
<dbReference type="AlphaFoldDB" id="A0A9X2HU02"/>
<evidence type="ECO:0000256" key="11">
    <source>
        <dbReference type="ARBA" id="ARBA00023277"/>
    </source>
</evidence>
<dbReference type="PANTHER" id="PTHR13460">
    <property type="match status" value="1"/>
</dbReference>
<dbReference type="EMBL" id="JAMFTH010000001">
    <property type="protein sequence ID" value="MCP8898458.1"/>
    <property type="molecule type" value="Genomic_DNA"/>
</dbReference>
<keyword evidence="9" id="KW-0472">Membrane</keyword>
<keyword evidence="8" id="KW-1133">Transmembrane helix</keyword>
<dbReference type="Gene3D" id="2.60.120.430">
    <property type="entry name" value="Galactose-binding lectin"/>
    <property type="match status" value="1"/>
</dbReference>
<comment type="similarity">
    <text evidence="2">Belongs to the malectin family.</text>
</comment>
<evidence type="ECO:0000259" key="13">
    <source>
        <dbReference type="Pfam" id="PF11721"/>
    </source>
</evidence>
<keyword evidence="5" id="KW-0732">Signal</keyword>
<keyword evidence="7" id="KW-0256">Endoplasmic reticulum</keyword>
<evidence type="ECO:0000256" key="12">
    <source>
        <dbReference type="SAM" id="MobiDB-lite"/>
    </source>
</evidence>
<sequence>MLIRPLQSHCATAVLALSCVLVGCGGSDSDSDTSSSSVSSSSSSESSSTVSSSSSSSSTAVRELVLAINAGSFESAIYDGVEYQADQFASTGTVNQTQDEVSNSQGSELFQTERYGSYRYEVPVTDGDYDVTLHFVEMYWEANGERSFNLSVEGDLILSEVDLFAEVGHDSVYTYEVPPFPVSDGSLTIELEAVQDNGTLSGFAIYSENGEFVPPPPPEPGVPGEPGIASAENTGADCPVPELPVASELPNIDKLPDPFMTLEGERITTEEQWRCQRQDTFWQVQYYEAGNKPNKPEVVSGSVAADAINVNVTHEETDIAFSASVALPTGGEPPYPAIIGMGASNLDNAYLSSQGVAVINFNHNEVGAQSGAESRGTGLFYDLYGSDHSASSMTAWAWGVSRLIDVLEESSEGLIDASRLGVTGCSRNGKGALMAGAMDERIALTIPQESGAGGAVSWRAAQAQADAGDNIQTLGHAAGEQPWFRESFGETFSGSRVTHLPFDHHQLIGMVAPRGLLVIDNDIDWLGPKAAYIGTLAAKEIYRALGAPENIAYSENGGHGHCQFPGHQQEVLAAYVQRFLLGEPGNTEVMNSTKAEPGEAEAWIDWTTPSLTE</sequence>
<dbReference type="PANTHER" id="PTHR13460:SF0">
    <property type="entry name" value="MALECTIN"/>
    <property type="match status" value="1"/>
</dbReference>
<reference evidence="15" key="1">
    <citation type="submission" date="2022-05" db="EMBL/GenBank/DDBJ databases">
        <authorList>
            <person name="Sun H.-N."/>
        </authorList>
    </citation>
    <scope>NUCLEOTIDE SEQUENCE</scope>
    <source>
        <strain evidence="15">HB14</strain>
    </source>
</reference>
<feature type="domain" description="Malectin" evidence="13">
    <location>
        <begin position="65"/>
        <end position="199"/>
    </location>
</feature>
<evidence type="ECO:0000313" key="15">
    <source>
        <dbReference type="EMBL" id="MCP8898458.1"/>
    </source>
</evidence>
<dbReference type="GO" id="GO:0016020">
    <property type="term" value="C:membrane"/>
    <property type="evidence" value="ECO:0007669"/>
    <property type="project" value="TreeGrafter"/>
</dbReference>
<reference evidence="15" key="2">
    <citation type="submission" date="2023-01" db="EMBL/GenBank/DDBJ databases">
        <title>Gilvimarinus xylanilyticus HB14 isolated from Caulerpa lentillifera aquaculture base in Hainan, China.</title>
        <authorList>
            <person name="Zhang Y.-J."/>
        </authorList>
    </citation>
    <scope>NUCLEOTIDE SEQUENCE</scope>
    <source>
        <strain evidence="15">HB14</strain>
    </source>
</reference>
<keyword evidence="10" id="KW-0325">Glycoprotein</keyword>
<organism evidence="15 16">
    <name type="scientific">Gilvimarinus xylanilyticus</name>
    <dbReference type="NCBI Taxonomy" id="2944139"/>
    <lineage>
        <taxon>Bacteria</taxon>
        <taxon>Pseudomonadati</taxon>
        <taxon>Pseudomonadota</taxon>
        <taxon>Gammaproteobacteria</taxon>
        <taxon>Cellvibrionales</taxon>
        <taxon>Cellvibrionaceae</taxon>
        <taxon>Gilvimarinus</taxon>
    </lineage>
</organism>
<evidence type="ECO:0000256" key="3">
    <source>
        <dbReference type="ARBA" id="ARBA00022487"/>
    </source>
</evidence>
<evidence type="ECO:0000256" key="8">
    <source>
        <dbReference type="ARBA" id="ARBA00022989"/>
    </source>
</evidence>
<evidence type="ECO:0000256" key="10">
    <source>
        <dbReference type="ARBA" id="ARBA00023180"/>
    </source>
</evidence>
<evidence type="ECO:0000256" key="2">
    <source>
        <dbReference type="ARBA" id="ARBA00009141"/>
    </source>
</evidence>
<keyword evidence="16" id="KW-1185">Reference proteome</keyword>
<feature type="region of interest" description="Disordered" evidence="12">
    <location>
        <begin position="28"/>
        <end position="55"/>
    </location>
</feature>
<dbReference type="GO" id="GO:0052689">
    <property type="term" value="F:carboxylic ester hydrolase activity"/>
    <property type="evidence" value="ECO:0007669"/>
    <property type="project" value="UniProtKB-KW"/>
</dbReference>
<evidence type="ECO:0000256" key="1">
    <source>
        <dbReference type="ARBA" id="ARBA00004115"/>
    </source>
</evidence>
<protein>
    <submittedName>
        <fullName evidence="15">Malectin</fullName>
    </submittedName>
</protein>
<evidence type="ECO:0000256" key="4">
    <source>
        <dbReference type="ARBA" id="ARBA00022692"/>
    </source>
</evidence>
<dbReference type="Gene3D" id="3.40.50.1820">
    <property type="entry name" value="alpha/beta hydrolase"/>
    <property type="match status" value="1"/>
</dbReference>
<dbReference type="InterPro" id="IPR029058">
    <property type="entry name" value="AB_hydrolase_fold"/>
</dbReference>
<feature type="domain" description="4-O-methyl-glucuronoyl methylesterase-like" evidence="14">
    <location>
        <begin position="310"/>
        <end position="546"/>
    </location>
</feature>
<gene>
    <name evidence="15" type="ORF">M6D89_04010</name>
</gene>
<evidence type="ECO:0000256" key="5">
    <source>
        <dbReference type="ARBA" id="ARBA00022729"/>
    </source>
</evidence>
<dbReference type="PROSITE" id="PS51257">
    <property type="entry name" value="PROKAR_LIPOPROTEIN"/>
    <property type="match status" value="1"/>
</dbReference>
<comment type="caution">
    <text evidence="15">The sequence shown here is derived from an EMBL/GenBank/DDBJ whole genome shotgun (WGS) entry which is preliminary data.</text>
</comment>
<keyword evidence="3" id="KW-0719">Serine esterase</keyword>
<dbReference type="Pfam" id="PF11721">
    <property type="entry name" value="Malectin"/>
    <property type="match status" value="1"/>
</dbReference>
<evidence type="ECO:0000256" key="7">
    <source>
        <dbReference type="ARBA" id="ARBA00022824"/>
    </source>
</evidence>
<comment type="subcellular location">
    <subcellularLocation>
        <location evidence="1">Endoplasmic reticulum membrane</location>
        <topology evidence="1">Single-pass type I membrane protein</topology>
    </subcellularLocation>
</comment>
<dbReference type="InterPro" id="IPR039155">
    <property type="entry name" value="MLEC"/>
</dbReference>
<dbReference type="Pfam" id="PF22244">
    <property type="entry name" value="GCE_fung"/>
    <property type="match status" value="1"/>
</dbReference>
<dbReference type="Proteomes" id="UP001139319">
    <property type="component" value="Unassembled WGS sequence"/>
</dbReference>
<keyword evidence="4" id="KW-0812">Transmembrane</keyword>
<dbReference type="RefSeq" id="WP_253966734.1">
    <property type="nucleotide sequence ID" value="NZ_JAMFTH010000001.1"/>
</dbReference>
<feature type="compositionally biased region" description="Low complexity" evidence="12">
    <location>
        <begin position="32"/>
        <end position="55"/>
    </location>
</feature>
<keyword evidence="6" id="KW-0378">Hydrolase</keyword>
<evidence type="ECO:0000256" key="6">
    <source>
        <dbReference type="ARBA" id="ARBA00022801"/>
    </source>
</evidence>
<evidence type="ECO:0000256" key="9">
    <source>
        <dbReference type="ARBA" id="ARBA00023136"/>
    </source>
</evidence>
<name>A0A9X2HU02_9GAMM</name>
<evidence type="ECO:0000259" key="14">
    <source>
        <dbReference type="Pfam" id="PF22244"/>
    </source>
</evidence>
<evidence type="ECO:0000313" key="16">
    <source>
        <dbReference type="Proteomes" id="UP001139319"/>
    </source>
</evidence>
<proteinExistence type="inferred from homology"/>
<dbReference type="InterPro" id="IPR054579">
    <property type="entry name" value="GCE-like_dom"/>
</dbReference>
<accession>A0A9X2HU02</accession>
<keyword evidence="11" id="KW-0119">Carbohydrate metabolism</keyword>